<reference evidence="2 4" key="1">
    <citation type="submission" date="2008-03" db="EMBL/GenBank/DDBJ databases">
        <title>Annotation of Ixodes scapularis.</title>
        <authorList>
            <consortium name="Ixodes scapularis Genome Project Consortium"/>
            <person name="Caler E."/>
            <person name="Hannick L.I."/>
            <person name="Bidwell S."/>
            <person name="Joardar V."/>
            <person name="Thiagarajan M."/>
            <person name="Amedeo P."/>
            <person name="Galinsky K.J."/>
            <person name="Schobel S."/>
            <person name="Inman J."/>
            <person name="Hostetler J."/>
            <person name="Miller J."/>
            <person name="Hammond M."/>
            <person name="Megy K."/>
            <person name="Lawson D."/>
            <person name="Kodira C."/>
            <person name="Sutton G."/>
            <person name="Meyer J."/>
            <person name="Hill C.A."/>
            <person name="Birren B."/>
            <person name="Nene V."/>
            <person name="Collins F."/>
            <person name="Alarcon-Chaidez F."/>
            <person name="Wikel S."/>
            <person name="Strausberg R."/>
        </authorList>
    </citation>
    <scope>NUCLEOTIDE SEQUENCE [LARGE SCALE GENOMIC DNA]</scope>
    <source>
        <strain evidence="4">Wikel</strain>
        <strain evidence="2">Wikel colony</strain>
    </source>
</reference>
<dbReference type="VEuPathDB" id="VectorBase:ISCW003991"/>
<feature type="region of interest" description="Disordered" evidence="1">
    <location>
        <begin position="1"/>
        <end position="120"/>
    </location>
</feature>
<dbReference type="EMBL" id="DS712582">
    <property type="protein sequence ID" value="EEC06016.1"/>
    <property type="molecule type" value="Genomic_DNA"/>
</dbReference>
<dbReference type="VEuPathDB" id="VectorBase:ISCI003991"/>
<dbReference type="AlphaFoldDB" id="B7PHE4"/>
<accession>B7PHE4</accession>
<dbReference type="EMBL" id="ABJB010077757">
    <property type="status" value="NOT_ANNOTATED_CDS"/>
    <property type="molecule type" value="Genomic_DNA"/>
</dbReference>
<evidence type="ECO:0000313" key="4">
    <source>
        <dbReference type="Proteomes" id="UP000001555"/>
    </source>
</evidence>
<sequence>MATIPKPLGACDGGHGDGVKATLPEEPPTGDEPESKNDDEAASFGTLTAGGATTKAVEIAGSTRLVPKRVRQPSDNDGQDSGAVPPDEPPPKTTLSRRGGVRPKPNIPPDRRSPATPSSQ</sequence>
<dbReference type="HOGENOM" id="CLU_2052176_0_0_1"/>
<proteinExistence type="predicted"/>
<organism>
    <name type="scientific">Ixodes scapularis</name>
    <name type="common">Black-legged tick</name>
    <name type="synonym">Deer tick</name>
    <dbReference type="NCBI Taxonomy" id="6945"/>
    <lineage>
        <taxon>Eukaryota</taxon>
        <taxon>Metazoa</taxon>
        <taxon>Ecdysozoa</taxon>
        <taxon>Arthropoda</taxon>
        <taxon>Chelicerata</taxon>
        <taxon>Arachnida</taxon>
        <taxon>Acari</taxon>
        <taxon>Parasitiformes</taxon>
        <taxon>Ixodida</taxon>
        <taxon>Ixodoidea</taxon>
        <taxon>Ixodidae</taxon>
        <taxon>Ixodinae</taxon>
        <taxon>Ixodes</taxon>
    </lineage>
</organism>
<name>B7PHE4_IXOSC</name>
<protein>
    <submittedName>
        <fullName evidence="2 3">Uncharacterized protein</fullName>
    </submittedName>
</protein>
<keyword evidence="4" id="KW-1185">Reference proteome</keyword>
<evidence type="ECO:0000313" key="3">
    <source>
        <dbReference type="EnsemblMetazoa" id="ISCW003991-PA"/>
    </source>
</evidence>
<evidence type="ECO:0000256" key="1">
    <source>
        <dbReference type="SAM" id="MobiDB-lite"/>
    </source>
</evidence>
<gene>
    <name evidence="2" type="ORF">IscW_ISCW003991</name>
</gene>
<reference evidence="3" key="2">
    <citation type="submission" date="2020-05" db="UniProtKB">
        <authorList>
            <consortium name="EnsemblMetazoa"/>
        </authorList>
    </citation>
    <scope>IDENTIFICATION</scope>
    <source>
        <strain evidence="3">wikel</strain>
    </source>
</reference>
<dbReference type="Proteomes" id="UP000001555">
    <property type="component" value="Unassembled WGS sequence"/>
</dbReference>
<evidence type="ECO:0000313" key="2">
    <source>
        <dbReference type="EMBL" id="EEC06016.1"/>
    </source>
</evidence>
<dbReference type="EnsemblMetazoa" id="ISCW003991-RA">
    <property type="protein sequence ID" value="ISCW003991-PA"/>
    <property type="gene ID" value="ISCW003991"/>
</dbReference>
<dbReference type="PaxDb" id="6945-B7PHE4"/>
<dbReference type="InParanoid" id="B7PHE4"/>
<feature type="compositionally biased region" description="Low complexity" evidence="1">
    <location>
        <begin position="42"/>
        <end position="56"/>
    </location>
</feature>